<comment type="similarity">
    <text evidence="2">Belongs to the 'GDXG' lipolytic enzyme family.</text>
</comment>
<reference evidence="6 7" key="1">
    <citation type="submission" date="2019-07" db="EMBL/GenBank/DDBJ databases">
        <title>Sphingomonas solaris sp. nov., isolated from a solar panel from Boston, Massachusetts.</title>
        <authorList>
            <person name="Tanner K."/>
            <person name="Pascual J."/>
            <person name="Mancuso C."/>
            <person name="Pereto J."/>
            <person name="Khalil A."/>
            <person name="Vilanova C."/>
        </authorList>
    </citation>
    <scope>NUCLEOTIDE SEQUENCE [LARGE SCALE GENOMIC DNA]</scope>
    <source>
        <strain evidence="6 7">R4DWN</strain>
    </source>
</reference>
<evidence type="ECO:0000313" key="6">
    <source>
        <dbReference type="EMBL" id="TVV74515.1"/>
    </source>
</evidence>
<dbReference type="Proteomes" id="UP000318681">
    <property type="component" value="Unassembled WGS sequence"/>
</dbReference>
<evidence type="ECO:0000256" key="2">
    <source>
        <dbReference type="ARBA" id="ARBA00010515"/>
    </source>
</evidence>
<feature type="chain" id="PRO_5022258518" description="Carboxylic ester hydrolase" evidence="4">
    <location>
        <begin position="19"/>
        <end position="525"/>
    </location>
</feature>
<dbReference type="PROSITE" id="PS00122">
    <property type="entry name" value="CARBOXYLESTERASE_B_1"/>
    <property type="match status" value="1"/>
</dbReference>
<dbReference type="SUPFAM" id="SSF53474">
    <property type="entry name" value="alpha/beta-Hydrolases"/>
    <property type="match status" value="1"/>
</dbReference>
<evidence type="ECO:0000313" key="7">
    <source>
        <dbReference type="Proteomes" id="UP000318681"/>
    </source>
</evidence>
<comment type="similarity">
    <text evidence="1 4">Belongs to the type-B carboxylesterase/lipase family.</text>
</comment>
<keyword evidence="7" id="KW-1185">Reference proteome</keyword>
<dbReference type="PROSITE" id="PS01173">
    <property type="entry name" value="LIPASE_GDXG_HIS"/>
    <property type="match status" value="1"/>
</dbReference>
<feature type="signal peptide" evidence="4">
    <location>
        <begin position="1"/>
        <end position="18"/>
    </location>
</feature>
<proteinExistence type="inferred from homology"/>
<dbReference type="EMBL" id="VNIM01000032">
    <property type="protein sequence ID" value="TVV74515.1"/>
    <property type="molecule type" value="Genomic_DNA"/>
</dbReference>
<dbReference type="Pfam" id="PF00135">
    <property type="entry name" value="COesterase"/>
    <property type="match status" value="1"/>
</dbReference>
<keyword evidence="4" id="KW-0732">Signal</keyword>
<gene>
    <name evidence="6" type="ORF">FOY91_09630</name>
</gene>
<dbReference type="AlphaFoldDB" id="A0A558R552"/>
<dbReference type="InterPro" id="IPR029058">
    <property type="entry name" value="AB_hydrolase_fold"/>
</dbReference>
<protein>
    <recommendedName>
        <fullName evidence="4">Carboxylic ester hydrolase</fullName>
        <ecNumber evidence="4">3.1.1.-</ecNumber>
    </recommendedName>
</protein>
<keyword evidence="3 4" id="KW-0378">Hydrolase</keyword>
<evidence type="ECO:0000259" key="5">
    <source>
        <dbReference type="Pfam" id="PF00135"/>
    </source>
</evidence>
<dbReference type="InterPro" id="IPR050309">
    <property type="entry name" value="Type-B_Carboxylest/Lipase"/>
</dbReference>
<evidence type="ECO:0000256" key="3">
    <source>
        <dbReference type="ARBA" id="ARBA00022801"/>
    </source>
</evidence>
<sequence>MLPILVAVAIAVASTTHAPPSSYDLASPVTTPVTVGIDTGRIEGVVGKDRVRLFRGIPYAAPPIGDLRWRAPQPATAWSGVRPATEFGTSCMQIRIPPRLKPPEPVVTEEKRIGEDCLYLNVWAPVGAKKLPVMVALHGGGFILGSGSGSNKDGTTLAKDGVIVVSINYRLGAFGFFAHPALTAAGGAEPATNFALLDQIAALRWVKRNIAAFGGDPGNVTIFGASAGGSSVNLLMVSPLSDGLFQRGISGSVSAWQPMRHLAEQTATQPQSGEQWGVALAEKLGAKDLAAMRAAPAEAVLKASLEIGAYPGPIIDGKSLTVDILEGFRTGRQHKASYMNGANDYEGGMLGDAGLSDADLRQRLGARYDAVLKAYDPDGRLGADVVRRMIFGDAWLIRPSQAVARAMSNVGMPGYTYVFAYVPRSVQSLSPGSWHGGDSSYLFGTLASRNPAHGAATAEDEEMSRQYRGYVVDFAKTGNPGRAGGPDWKPATAGAMVFTNDGPAFMSDYLATRMNALGGAIGPRP</sequence>
<evidence type="ECO:0000256" key="1">
    <source>
        <dbReference type="ARBA" id="ARBA00005964"/>
    </source>
</evidence>
<dbReference type="EC" id="3.1.1.-" evidence="4"/>
<organism evidence="6 7">
    <name type="scientific">Alterirhizorhabdus solaris</name>
    <dbReference type="NCBI Taxonomy" id="2529389"/>
    <lineage>
        <taxon>Bacteria</taxon>
        <taxon>Pseudomonadati</taxon>
        <taxon>Pseudomonadota</taxon>
        <taxon>Alphaproteobacteria</taxon>
        <taxon>Sphingomonadales</taxon>
        <taxon>Rhizorhabdaceae</taxon>
        <taxon>Alterirhizorhabdus</taxon>
    </lineage>
</organism>
<accession>A0A558R552</accession>
<dbReference type="PROSITE" id="PS00941">
    <property type="entry name" value="CARBOXYLESTERASE_B_2"/>
    <property type="match status" value="1"/>
</dbReference>
<comment type="caution">
    <text evidence="6">The sequence shown here is derived from an EMBL/GenBank/DDBJ whole genome shotgun (WGS) entry which is preliminary data.</text>
</comment>
<dbReference type="InterPro" id="IPR002168">
    <property type="entry name" value="Lipase_GDXG_HIS_AS"/>
</dbReference>
<dbReference type="InterPro" id="IPR019826">
    <property type="entry name" value="Carboxylesterase_B_AS"/>
</dbReference>
<dbReference type="Gene3D" id="3.40.50.1820">
    <property type="entry name" value="alpha/beta hydrolase"/>
    <property type="match status" value="1"/>
</dbReference>
<evidence type="ECO:0000256" key="4">
    <source>
        <dbReference type="RuleBase" id="RU361235"/>
    </source>
</evidence>
<dbReference type="OrthoDB" id="9775851at2"/>
<dbReference type="GO" id="GO:0016787">
    <property type="term" value="F:hydrolase activity"/>
    <property type="evidence" value="ECO:0007669"/>
    <property type="project" value="UniProtKB-KW"/>
</dbReference>
<name>A0A558R552_9SPHN</name>
<dbReference type="RefSeq" id="WP_145150643.1">
    <property type="nucleotide sequence ID" value="NZ_VNIM01000032.1"/>
</dbReference>
<dbReference type="InterPro" id="IPR019819">
    <property type="entry name" value="Carboxylesterase_B_CS"/>
</dbReference>
<dbReference type="PANTHER" id="PTHR11559">
    <property type="entry name" value="CARBOXYLESTERASE"/>
    <property type="match status" value="1"/>
</dbReference>
<feature type="domain" description="Carboxylesterase type B" evidence="5">
    <location>
        <begin position="34"/>
        <end position="493"/>
    </location>
</feature>
<dbReference type="InterPro" id="IPR002018">
    <property type="entry name" value="CarbesteraseB"/>
</dbReference>